<reference evidence="2" key="1">
    <citation type="submission" date="2020-04" db="EMBL/GenBank/DDBJ databases">
        <authorList>
            <person name="Chiriac C."/>
            <person name="Salcher M."/>
            <person name="Ghai R."/>
            <person name="Kavagutti S V."/>
        </authorList>
    </citation>
    <scope>NUCLEOTIDE SEQUENCE</scope>
</reference>
<feature type="compositionally biased region" description="Acidic residues" evidence="1">
    <location>
        <begin position="288"/>
        <end position="297"/>
    </location>
</feature>
<dbReference type="EMBL" id="LR796614">
    <property type="protein sequence ID" value="CAB4154954.1"/>
    <property type="molecule type" value="Genomic_DNA"/>
</dbReference>
<evidence type="ECO:0000313" key="2">
    <source>
        <dbReference type="EMBL" id="CAB4154954.1"/>
    </source>
</evidence>
<accession>A0A6J5NHR5</accession>
<protein>
    <submittedName>
        <fullName evidence="2">Uncharacterized protein</fullName>
    </submittedName>
</protein>
<gene>
    <name evidence="2" type="ORF">UFOVP654_49</name>
</gene>
<name>A0A6J5NHR5_9CAUD</name>
<evidence type="ECO:0000256" key="1">
    <source>
        <dbReference type="SAM" id="MobiDB-lite"/>
    </source>
</evidence>
<proteinExistence type="predicted"/>
<organism evidence="2">
    <name type="scientific">uncultured Caudovirales phage</name>
    <dbReference type="NCBI Taxonomy" id="2100421"/>
    <lineage>
        <taxon>Viruses</taxon>
        <taxon>Duplodnaviria</taxon>
        <taxon>Heunggongvirae</taxon>
        <taxon>Uroviricota</taxon>
        <taxon>Caudoviricetes</taxon>
        <taxon>Peduoviridae</taxon>
        <taxon>Maltschvirus</taxon>
        <taxon>Maltschvirus maltsch</taxon>
    </lineage>
</organism>
<feature type="region of interest" description="Disordered" evidence="1">
    <location>
        <begin position="283"/>
        <end position="317"/>
    </location>
</feature>
<sequence>MSNVSIFSASKVPAFARNNELSATARALTGGGAVGATGKRISIKGGVFRLIDGGKELAAIDERHLDVVIIKAAPEVSRQFYAAAYNADTVSAPDCTSTDGKTPDASSKNKQAETCMACAQNQAGSGQGNSRACRYLQRMAVVLANDIEGSVMQLTLPATSIFGKEQGDKRALQAYARYLAAQNPPVNPEQIVTRMKFDTTSEAPKLLFAATRWLTDDEYDTVQTQAETDDAKKAIAASSASAPAGAPLQLTGAKPMGQLMNEEHAAAYEPIAAKAAKAAKAKPAPVVIEEDEEDTAPEPEVRKATAKPTAVPASKGKLADIVSAWDDEE</sequence>